<organism evidence="2 3">
    <name type="scientific">Venturia nashicola</name>
    <dbReference type="NCBI Taxonomy" id="86259"/>
    <lineage>
        <taxon>Eukaryota</taxon>
        <taxon>Fungi</taxon>
        <taxon>Dikarya</taxon>
        <taxon>Ascomycota</taxon>
        <taxon>Pezizomycotina</taxon>
        <taxon>Dothideomycetes</taxon>
        <taxon>Pleosporomycetidae</taxon>
        <taxon>Venturiales</taxon>
        <taxon>Venturiaceae</taxon>
        <taxon>Venturia</taxon>
    </lineage>
</organism>
<dbReference type="Proteomes" id="UP000298493">
    <property type="component" value="Unassembled WGS sequence"/>
</dbReference>
<evidence type="ECO:0000313" key="2">
    <source>
        <dbReference type="EMBL" id="TID22940.1"/>
    </source>
</evidence>
<dbReference type="AlphaFoldDB" id="A0A4Z1PI98"/>
<feature type="region of interest" description="Disordered" evidence="1">
    <location>
        <begin position="40"/>
        <end position="99"/>
    </location>
</feature>
<proteinExistence type="predicted"/>
<keyword evidence="3" id="KW-1185">Reference proteome</keyword>
<protein>
    <submittedName>
        <fullName evidence="2">Uncharacterized protein</fullName>
    </submittedName>
</protein>
<evidence type="ECO:0000256" key="1">
    <source>
        <dbReference type="SAM" id="MobiDB-lite"/>
    </source>
</evidence>
<accession>A0A4Z1PI98</accession>
<evidence type="ECO:0000313" key="3">
    <source>
        <dbReference type="Proteomes" id="UP000298493"/>
    </source>
</evidence>
<name>A0A4Z1PI98_9PEZI</name>
<reference evidence="2 3" key="1">
    <citation type="submission" date="2019-04" db="EMBL/GenBank/DDBJ databases">
        <title>High contiguity whole genome sequence and gene annotation resource for two Venturia nashicola isolates.</title>
        <authorList>
            <person name="Prokchorchik M."/>
            <person name="Won K."/>
            <person name="Lee Y."/>
            <person name="Choi E.D."/>
            <person name="Segonzac C."/>
            <person name="Sohn K.H."/>
        </authorList>
    </citation>
    <scope>NUCLEOTIDE SEQUENCE [LARGE SCALE GENOMIC DNA]</scope>
    <source>
        <strain evidence="2 3">PRI2</strain>
    </source>
</reference>
<feature type="compositionally biased region" description="Polar residues" evidence="1">
    <location>
        <begin position="72"/>
        <end position="82"/>
    </location>
</feature>
<comment type="caution">
    <text evidence="2">The sequence shown here is derived from an EMBL/GenBank/DDBJ whole genome shotgun (WGS) entry which is preliminary data.</text>
</comment>
<sequence>MHEEYVLCTTESGRYGRSSIPTALSTVFPENTVDTWKVHKSHPQYSKPPITLSTSLPQAQHPSPSPAIGSKKITQPPQSIQSWYPAHPQRKRPQDFRIR</sequence>
<feature type="compositionally biased region" description="Polar residues" evidence="1">
    <location>
        <begin position="51"/>
        <end position="62"/>
    </location>
</feature>
<dbReference type="EMBL" id="SNSC02000007">
    <property type="protein sequence ID" value="TID22940.1"/>
    <property type="molecule type" value="Genomic_DNA"/>
</dbReference>
<gene>
    <name evidence="2" type="ORF">E6O75_ATG02114</name>
</gene>